<reference evidence="4" key="1">
    <citation type="submission" date="2023-07" db="EMBL/GenBank/DDBJ databases">
        <authorList>
            <person name="Kim M.K."/>
        </authorList>
    </citation>
    <scope>NUCLEOTIDE SEQUENCE</scope>
    <source>
        <strain evidence="4">M29</strain>
    </source>
</reference>
<proteinExistence type="predicted"/>
<dbReference type="InterPro" id="IPR058207">
    <property type="entry name" value="PID_CTERM"/>
</dbReference>
<feature type="region of interest" description="Disordered" evidence="1">
    <location>
        <begin position="30"/>
        <end position="49"/>
    </location>
</feature>
<evidence type="ECO:0000256" key="1">
    <source>
        <dbReference type="SAM" id="MobiDB-lite"/>
    </source>
</evidence>
<dbReference type="Proteomes" id="UP001167796">
    <property type="component" value="Unassembled WGS sequence"/>
</dbReference>
<keyword evidence="2" id="KW-0812">Transmembrane</keyword>
<keyword evidence="2" id="KW-0472">Membrane</keyword>
<gene>
    <name evidence="4" type="ORF">Q5H92_20340</name>
</gene>
<organism evidence="4 5">
    <name type="scientific">Hymenobacter mellowenesis</name>
    <dbReference type="NCBI Taxonomy" id="3063995"/>
    <lineage>
        <taxon>Bacteria</taxon>
        <taxon>Pseudomonadati</taxon>
        <taxon>Bacteroidota</taxon>
        <taxon>Cytophagia</taxon>
        <taxon>Cytophagales</taxon>
        <taxon>Hymenobacteraceae</taxon>
        <taxon>Hymenobacter</taxon>
    </lineage>
</organism>
<comment type="caution">
    <text evidence="4">The sequence shown here is derived from an EMBL/GenBank/DDBJ whole genome shotgun (WGS) entry which is preliminary data.</text>
</comment>
<dbReference type="RefSeq" id="WP_305013393.1">
    <property type="nucleotide sequence ID" value="NZ_JAUQSX010000012.1"/>
</dbReference>
<evidence type="ECO:0000256" key="2">
    <source>
        <dbReference type="SAM" id="Phobius"/>
    </source>
</evidence>
<evidence type="ECO:0008006" key="6">
    <source>
        <dbReference type="Google" id="ProtNLM"/>
    </source>
</evidence>
<feature type="signal peptide" evidence="3">
    <location>
        <begin position="1"/>
        <end position="29"/>
    </location>
</feature>
<name>A0ABT9AFT2_9BACT</name>
<sequence length="80" mass="7892">MKIIVPTLRLCVAAAGVCLLAGSFTPLLAQPSSGGPGPGTPPTVDPTATPLDGGASLLLAAGAAYGLKRLRKNKQAAPSR</sequence>
<accession>A0ABT9AFT2</accession>
<keyword evidence="2" id="KW-1133">Transmembrane helix</keyword>
<feature type="transmembrane region" description="Helical" evidence="2">
    <location>
        <begin position="53"/>
        <end position="70"/>
    </location>
</feature>
<feature type="chain" id="PRO_5047296354" description="VPDSG-CTERM protein sorting domain-containing protein" evidence="3">
    <location>
        <begin position="30"/>
        <end position="80"/>
    </location>
</feature>
<evidence type="ECO:0000313" key="5">
    <source>
        <dbReference type="Proteomes" id="UP001167796"/>
    </source>
</evidence>
<protein>
    <recommendedName>
        <fullName evidence="6">VPDSG-CTERM protein sorting domain-containing protein</fullName>
    </recommendedName>
</protein>
<dbReference type="NCBIfam" id="NF046080">
    <property type="entry name" value="PID_CTERM"/>
    <property type="match status" value="1"/>
</dbReference>
<evidence type="ECO:0000313" key="4">
    <source>
        <dbReference type="EMBL" id="MDO7848726.1"/>
    </source>
</evidence>
<keyword evidence="3" id="KW-0732">Signal</keyword>
<keyword evidence="5" id="KW-1185">Reference proteome</keyword>
<dbReference type="EMBL" id="JAUQSX010000012">
    <property type="protein sequence ID" value="MDO7848726.1"/>
    <property type="molecule type" value="Genomic_DNA"/>
</dbReference>
<evidence type="ECO:0000256" key="3">
    <source>
        <dbReference type="SAM" id="SignalP"/>
    </source>
</evidence>